<keyword evidence="3" id="KW-1185">Reference proteome</keyword>
<organism evidence="2 3">
    <name type="scientific">Sphingomonas alpina</name>
    <dbReference type="NCBI Taxonomy" id="653931"/>
    <lineage>
        <taxon>Bacteria</taxon>
        <taxon>Pseudomonadati</taxon>
        <taxon>Pseudomonadota</taxon>
        <taxon>Alphaproteobacteria</taxon>
        <taxon>Sphingomonadales</taxon>
        <taxon>Sphingomonadaceae</taxon>
        <taxon>Sphingomonas</taxon>
    </lineage>
</organism>
<dbReference type="KEGG" id="spap:H3Z74_03490"/>
<proteinExistence type="predicted"/>
<gene>
    <name evidence="2" type="ORF">H3Z74_03490</name>
</gene>
<reference evidence="2 3" key="1">
    <citation type="submission" date="2020-09" db="EMBL/GenBank/DDBJ databases">
        <title>Sphingomonas sp., a new species isolated from pork steak.</title>
        <authorList>
            <person name="Heidler von Heilborn D."/>
        </authorList>
    </citation>
    <scope>NUCLEOTIDE SEQUENCE [LARGE SCALE GENOMIC DNA]</scope>
    <source>
        <strain evidence="3">S8-3T</strain>
    </source>
</reference>
<dbReference type="RefSeq" id="WP_187762615.1">
    <property type="nucleotide sequence ID" value="NZ_CP061038.1"/>
</dbReference>
<feature type="signal peptide" evidence="1">
    <location>
        <begin position="1"/>
        <end position="20"/>
    </location>
</feature>
<accession>A0A7H0LKW2</accession>
<sequence>MTRALTLLLMLLFSALSVSAANAAAAPMDAVCDHSASGSCDCSQGPERCPDRMLVGACQSCCSAILPKPLNMNAREGTAIAAIGTPATGLVARALAPEPPPPRTA</sequence>
<feature type="chain" id="PRO_5028994935" description="CopL family metal-binding regulatory protein" evidence="1">
    <location>
        <begin position="21"/>
        <end position="105"/>
    </location>
</feature>
<evidence type="ECO:0008006" key="4">
    <source>
        <dbReference type="Google" id="ProtNLM"/>
    </source>
</evidence>
<keyword evidence="1" id="KW-0732">Signal</keyword>
<evidence type="ECO:0000256" key="1">
    <source>
        <dbReference type="SAM" id="SignalP"/>
    </source>
</evidence>
<protein>
    <recommendedName>
        <fullName evidence="4">CopL family metal-binding regulatory protein</fullName>
    </recommendedName>
</protein>
<dbReference type="Proteomes" id="UP000516148">
    <property type="component" value="Chromosome"/>
</dbReference>
<dbReference type="EMBL" id="CP061038">
    <property type="protein sequence ID" value="QNQ10315.1"/>
    <property type="molecule type" value="Genomic_DNA"/>
</dbReference>
<evidence type="ECO:0000313" key="2">
    <source>
        <dbReference type="EMBL" id="QNQ10315.1"/>
    </source>
</evidence>
<dbReference type="AlphaFoldDB" id="A0A7H0LKW2"/>
<evidence type="ECO:0000313" key="3">
    <source>
        <dbReference type="Proteomes" id="UP000516148"/>
    </source>
</evidence>
<name>A0A7H0LKW2_9SPHN</name>